<dbReference type="AlphaFoldDB" id="A0A0G1U2M6"/>
<name>A0A0G1U2M6_9BACT</name>
<comment type="caution">
    <text evidence="1">The sequence shown here is derived from an EMBL/GenBank/DDBJ whole genome shotgun (WGS) entry which is preliminary data.</text>
</comment>
<sequence length="481" mass="53653">MNAYRLQGFRGGIADDPFQGVREAFRFGYGLNIRGEENTLKCNQRLKEDLGSDTVITDLILFYVPASNGNLYGFGDTGKIYRKSGGASAWELVYTDLNGKITGAAEYTNNDGSNNYVPYLYWATETKVSRIKLSGTWPTDVEHDWQTLDGDPAWHTMSEALGVLLICDSKDLAMVDYEGGFNRDAIDLPRSHRNKCLLGLDQLVVFGSTKGDKVEEGWLWTWDKIQPSWIQRRMVAERGINALLQGEFLMIQAGVRGGLYFWDTSSLLRIKKLPGEFAWVNPGGVTIMGGLPLLGVNGSDKCGIFSYGRLNKNEPYALNLEYIPSHGKMENVLIGALTIYEDKIYCSWKDGTTFGTDVIDPDNKAEARYEGLVFDGGESFTQKGFRHIKLVTKPLPKDCTIEVFYKVNQQVQWQLATMQDGSELFDQEGRSKAIFTIETGGNEDDPGTGEEYELAMNLHPNGNNTPEVISATTYFEPLGVL</sequence>
<protein>
    <submittedName>
        <fullName evidence="1">Uncharacterized protein</fullName>
    </submittedName>
</protein>
<dbReference type="Proteomes" id="UP000033860">
    <property type="component" value="Unassembled WGS sequence"/>
</dbReference>
<reference evidence="1 2" key="1">
    <citation type="journal article" date="2015" name="Nature">
        <title>rRNA introns, odd ribosomes, and small enigmatic genomes across a large radiation of phyla.</title>
        <authorList>
            <person name="Brown C.T."/>
            <person name="Hug L.A."/>
            <person name="Thomas B.C."/>
            <person name="Sharon I."/>
            <person name="Castelle C.J."/>
            <person name="Singh A."/>
            <person name="Wilkins M.J."/>
            <person name="Williams K.H."/>
            <person name="Banfield J.F."/>
        </authorList>
    </citation>
    <scope>NUCLEOTIDE SEQUENCE [LARGE SCALE GENOMIC DNA]</scope>
</reference>
<organism evidence="1 2">
    <name type="scientific">Candidatus Beckwithbacteria bacterium GW2011_GWB1_47_15</name>
    <dbReference type="NCBI Taxonomy" id="1618371"/>
    <lineage>
        <taxon>Bacteria</taxon>
        <taxon>Candidatus Beckwithiibacteriota</taxon>
    </lineage>
</organism>
<evidence type="ECO:0000313" key="2">
    <source>
        <dbReference type="Proteomes" id="UP000033860"/>
    </source>
</evidence>
<accession>A0A0G1U2M6</accession>
<proteinExistence type="predicted"/>
<gene>
    <name evidence="1" type="ORF">UX85_C0009G0041</name>
</gene>
<dbReference type="EMBL" id="LCNT01000009">
    <property type="protein sequence ID" value="KKU60588.1"/>
    <property type="molecule type" value="Genomic_DNA"/>
</dbReference>
<evidence type="ECO:0000313" key="1">
    <source>
        <dbReference type="EMBL" id="KKU60588.1"/>
    </source>
</evidence>